<evidence type="ECO:0000313" key="3">
    <source>
        <dbReference type="Proteomes" id="UP001623592"/>
    </source>
</evidence>
<dbReference type="EMBL" id="JBJIAA010000026">
    <property type="protein sequence ID" value="MFL0253123.1"/>
    <property type="molecule type" value="Genomic_DNA"/>
</dbReference>
<dbReference type="Pfam" id="PF12671">
    <property type="entry name" value="Amidase_6"/>
    <property type="match status" value="1"/>
</dbReference>
<proteinExistence type="predicted"/>
<accession>A0ABW8TLI3</accession>
<evidence type="ECO:0000259" key="1">
    <source>
        <dbReference type="Pfam" id="PF12671"/>
    </source>
</evidence>
<dbReference type="Proteomes" id="UP001623592">
    <property type="component" value="Unassembled WGS sequence"/>
</dbReference>
<comment type="caution">
    <text evidence="2">The sequence shown here is derived from an EMBL/GenBank/DDBJ whole genome shotgun (WGS) entry which is preliminary data.</text>
</comment>
<feature type="domain" description="Putative amidase" evidence="1">
    <location>
        <begin position="217"/>
        <end position="378"/>
    </location>
</feature>
<dbReference type="PANTHER" id="PTHR40032">
    <property type="entry name" value="EXPORTED PROTEIN-RELATED"/>
    <property type="match status" value="1"/>
</dbReference>
<protein>
    <submittedName>
        <fullName evidence="2">Amidase domain-containing protein</fullName>
    </submittedName>
</protein>
<gene>
    <name evidence="2" type="ORF">ACJDT4_22210</name>
</gene>
<sequence length="383" mass="44447">MKKKAKAVFILSIMFLTIFQSINPLNIYAINKNPIVEPNKDYKEIAKKELEKIYGQRSKAFISLDLKSLVPLFDTSQNYGKWSLDHEIKRIKYLNEWSYRRNIKFTDITSSIDLKRVKHSGNKLHVYLIEVFKLNYMYKTDSDPVNNSFSIGLRHSIDLVNKKNNWVVYNDWYTDCFEDALALYKGDLTIPDTSKLKVHDLSNSPKNIDEMLWGNNRRIRMVQYADKYYLNYNKKYLDFTGIGGDCTNFASQTLSDKEGAALKYNGGWHCAKGQGSKAFVNTDAFKNYLIYSGRGRIIKVGTFENLIKKTNYYPEGAISKLIPGDLIAYDKKNNIDHFAIVTSFDSHGYPLINSHTTDRYHVPWDLGWANSNIKFHLIHTYLH</sequence>
<dbReference type="PANTHER" id="PTHR40032:SF1">
    <property type="entry name" value="EXPORTED PROTEIN"/>
    <property type="match status" value="1"/>
</dbReference>
<reference evidence="2 3" key="1">
    <citation type="submission" date="2024-11" db="EMBL/GenBank/DDBJ databases">
        <authorList>
            <person name="Heng Y.C."/>
            <person name="Lim A.C.H."/>
            <person name="Lee J.K.Y."/>
            <person name="Kittelmann S."/>
        </authorList>
    </citation>
    <scope>NUCLEOTIDE SEQUENCE [LARGE SCALE GENOMIC DNA]</scope>
    <source>
        <strain evidence="2 3">WILCCON 0114</strain>
    </source>
</reference>
<name>A0ABW8TLI3_9CLOT</name>
<dbReference type="InterPro" id="IPR024301">
    <property type="entry name" value="Amidase_6"/>
</dbReference>
<organism evidence="2 3">
    <name type="scientific">Clostridium neuense</name>
    <dbReference type="NCBI Taxonomy" id="1728934"/>
    <lineage>
        <taxon>Bacteria</taxon>
        <taxon>Bacillati</taxon>
        <taxon>Bacillota</taxon>
        <taxon>Clostridia</taxon>
        <taxon>Eubacteriales</taxon>
        <taxon>Clostridiaceae</taxon>
        <taxon>Clostridium</taxon>
    </lineage>
</organism>
<dbReference type="RefSeq" id="WP_406789788.1">
    <property type="nucleotide sequence ID" value="NZ_JBJIAA010000026.1"/>
</dbReference>
<keyword evidence="3" id="KW-1185">Reference proteome</keyword>
<evidence type="ECO:0000313" key="2">
    <source>
        <dbReference type="EMBL" id="MFL0253123.1"/>
    </source>
</evidence>